<keyword evidence="7" id="KW-1185">Reference proteome</keyword>
<feature type="binding site" evidence="2">
    <location>
        <begin position="134"/>
        <end position="135"/>
    </location>
    <ligand>
        <name>glutathione</name>
        <dbReference type="ChEBI" id="CHEBI:57925"/>
    </ligand>
</feature>
<dbReference type="AlphaFoldDB" id="A0A814D6I2"/>
<organism evidence="6 7">
    <name type="scientific">Adineta ricciae</name>
    <name type="common">Rotifer</name>
    <dbReference type="NCBI Taxonomy" id="249248"/>
    <lineage>
        <taxon>Eukaryota</taxon>
        <taxon>Metazoa</taxon>
        <taxon>Spiralia</taxon>
        <taxon>Gnathifera</taxon>
        <taxon>Rotifera</taxon>
        <taxon>Eurotatoria</taxon>
        <taxon>Bdelloidea</taxon>
        <taxon>Adinetida</taxon>
        <taxon>Adinetidae</taxon>
        <taxon>Adineta</taxon>
    </lineage>
</organism>
<name>A0A814D6I2_ADIRI</name>
<dbReference type="InterPro" id="IPR004045">
    <property type="entry name" value="Glutathione_S-Trfase_N"/>
</dbReference>
<dbReference type="GO" id="GO:0005737">
    <property type="term" value="C:cytoplasm"/>
    <property type="evidence" value="ECO:0007669"/>
    <property type="project" value="TreeGrafter"/>
</dbReference>
<evidence type="ECO:0000313" key="7">
    <source>
        <dbReference type="Proteomes" id="UP000663828"/>
    </source>
</evidence>
<feature type="site" description="Lowers pKa of active site Cys" evidence="3">
    <location>
        <position position="241"/>
    </location>
</feature>
<dbReference type="GO" id="GO:0004364">
    <property type="term" value="F:glutathione transferase activity"/>
    <property type="evidence" value="ECO:0007669"/>
    <property type="project" value="InterPro"/>
</dbReference>
<evidence type="ECO:0000256" key="2">
    <source>
        <dbReference type="PIRSR" id="PIRSR015753-2"/>
    </source>
</evidence>
<gene>
    <name evidence="5" type="ORF">EDS130_LOCUS2250</name>
    <name evidence="6" type="ORF">XAT740_LOCUS10616</name>
</gene>
<dbReference type="Gene3D" id="1.20.1050.10">
    <property type="match status" value="1"/>
</dbReference>
<sequence length="315" mass="36700">MADTKNPITNVKGEFIRGVTAFRNWIKDDSSTEYQPEANRYHIYVALACPWAHRTLTVLKLKGLDHVISYSVVDSLLEFEKGCGWAFGEKYPDPHHPAFTHLKDVYKLNDPDYSGRVTVPVLFDLKTQKIVNNESAEIIRMLNSEFNKFARYPDLDLYPESLRSRIDELNEQVYPKLNNGVYRAGFAKSQEAYDAAFEDVFSMLDILEGILSKQRYLIDNKQITEADVRAWTTLLRFDPVYFTHFKCNKKMISKDYPNLFGFVREIYQMKDVKETVNLSEIKRHYFASHLMVNPTGIVARGPEINYDLPHDRNRF</sequence>
<reference evidence="6" key="1">
    <citation type="submission" date="2021-02" db="EMBL/GenBank/DDBJ databases">
        <authorList>
            <person name="Nowell W R."/>
        </authorList>
    </citation>
    <scope>NUCLEOTIDE SEQUENCE</scope>
</reference>
<feature type="domain" description="GST C-terminal" evidence="4">
    <location>
        <begin position="159"/>
        <end position="285"/>
    </location>
</feature>
<dbReference type="Pfam" id="PF13409">
    <property type="entry name" value="GST_N_2"/>
    <property type="match status" value="1"/>
</dbReference>
<dbReference type="EMBL" id="CAJNOJ010000005">
    <property type="protein sequence ID" value="CAF0750404.1"/>
    <property type="molecule type" value="Genomic_DNA"/>
</dbReference>
<dbReference type="InterPro" id="IPR016639">
    <property type="entry name" value="GST_Omega/GSH"/>
</dbReference>
<dbReference type="SUPFAM" id="SSF47616">
    <property type="entry name" value="GST C-terminal domain-like"/>
    <property type="match status" value="1"/>
</dbReference>
<dbReference type="SUPFAM" id="SSF52833">
    <property type="entry name" value="Thioredoxin-like"/>
    <property type="match status" value="1"/>
</dbReference>
<feature type="binding site" evidence="2">
    <location>
        <position position="85"/>
    </location>
    <ligand>
        <name>glutathione</name>
        <dbReference type="ChEBI" id="CHEBI:57925"/>
    </ligand>
</feature>
<dbReference type="PIRSF" id="PIRSF015753">
    <property type="entry name" value="GST"/>
    <property type="match status" value="1"/>
</dbReference>
<dbReference type="SFLD" id="SFLDS00019">
    <property type="entry name" value="Glutathione_Transferase_(cytos"/>
    <property type="match status" value="1"/>
</dbReference>
<evidence type="ECO:0000313" key="5">
    <source>
        <dbReference type="EMBL" id="CAF0750404.1"/>
    </source>
</evidence>
<accession>A0A814D6I2</accession>
<dbReference type="Proteomes" id="UP000663828">
    <property type="component" value="Unassembled WGS sequence"/>
</dbReference>
<feature type="site" description="Lowers pKa of active site Cys" evidence="3">
    <location>
        <position position="285"/>
    </location>
</feature>
<dbReference type="InterPro" id="IPR040079">
    <property type="entry name" value="Glutathione_S-Trfase"/>
</dbReference>
<dbReference type="SFLD" id="SFLDG01148">
    <property type="entry name" value="Xi_(cytGST)"/>
    <property type="match status" value="1"/>
</dbReference>
<dbReference type="PROSITE" id="PS50405">
    <property type="entry name" value="GST_CTER"/>
    <property type="match status" value="1"/>
</dbReference>
<dbReference type="EMBL" id="CAJNOR010000569">
    <property type="protein sequence ID" value="CAF0950122.1"/>
    <property type="molecule type" value="Genomic_DNA"/>
</dbReference>
<evidence type="ECO:0000256" key="3">
    <source>
        <dbReference type="PIRSR" id="PIRSR015753-3"/>
    </source>
</evidence>
<dbReference type="Gene3D" id="3.40.30.10">
    <property type="entry name" value="Glutaredoxin"/>
    <property type="match status" value="1"/>
</dbReference>
<dbReference type="OrthoDB" id="2309723at2759"/>
<protein>
    <recommendedName>
        <fullName evidence="4">GST C-terminal domain-containing protein</fullName>
    </recommendedName>
</protein>
<dbReference type="SFLD" id="SFLDG01206">
    <property type="entry name" value="Xi.1"/>
    <property type="match status" value="1"/>
</dbReference>
<dbReference type="InterPro" id="IPR047047">
    <property type="entry name" value="GST_Omega-like_C"/>
</dbReference>
<evidence type="ECO:0000313" key="6">
    <source>
        <dbReference type="EMBL" id="CAF0950122.1"/>
    </source>
</evidence>
<evidence type="ECO:0000256" key="1">
    <source>
        <dbReference type="PIRSR" id="PIRSR015753-1"/>
    </source>
</evidence>
<dbReference type="InterPro" id="IPR036282">
    <property type="entry name" value="Glutathione-S-Trfase_C_sf"/>
</dbReference>
<dbReference type="InterPro" id="IPR036249">
    <property type="entry name" value="Thioredoxin-like_sf"/>
</dbReference>
<feature type="binding site" evidence="2">
    <location>
        <begin position="116"/>
        <end position="119"/>
    </location>
    <ligand>
        <name>glutathione</name>
        <dbReference type="ChEBI" id="CHEBI:57925"/>
    </ligand>
</feature>
<dbReference type="InterPro" id="IPR010987">
    <property type="entry name" value="Glutathione-S-Trfase_C-like"/>
</dbReference>
<dbReference type="PANTHER" id="PTHR32419:SF6">
    <property type="entry name" value="GLUTATHIONE S-TRANSFERASE OMEGA-LIKE 1-RELATED"/>
    <property type="match status" value="1"/>
</dbReference>
<dbReference type="PANTHER" id="PTHR32419">
    <property type="entry name" value="GLUTATHIONYL-HYDROQUINONE REDUCTASE"/>
    <property type="match status" value="1"/>
</dbReference>
<dbReference type="Proteomes" id="UP000663852">
    <property type="component" value="Unassembled WGS sequence"/>
</dbReference>
<dbReference type="Pfam" id="PF13410">
    <property type="entry name" value="GST_C_2"/>
    <property type="match status" value="1"/>
</dbReference>
<feature type="active site" description="Proton donor/acceptor" evidence="1">
    <location>
        <position position="182"/>
    </location>
</feature>
<comment type="caution">
    <text evidence="6">The sequence shown here is derived from an EMBL/GenBank/DDBJ whole genome shotgun (WGS) entry which is preliminary data.</text>
</comment>
<evidence type="ECO:0000259" key="4">
    <source>
        <dbReference type="PROSITE" id="PS50405"/>
    </source>
</evidence>
<dbReference type="CDD" id="cd03190">
    <property type="entry name" value="GST_C_Omega_like"/>
    <property type="match status" value="1"/>
</dbReference>
<proteinExistence type="predicted"/>
<feature type="active site" description="Nucleophile" evidence="1">
    <location>
        <position position="49"/>
    </location>
</feature>